<keyword evidence="3" id="KW-1185">Reference proteome</keyword>
<protein>
    <submittedName>
        <fullName evidence="2">Uncharacterized protein</fullName>
    </submittedName>
</protein>
<organism evidence="2 3">
    <name type="scientific">Dreissena polymorpha</name>
    <name type="common">Zebra mussel</name>
    <name type="synonym">Mytilus polymorpha</name>
    <dbReference type="NCBI Taxonomy" id="45954"/>
    <lineage>
        <taxon>Eukaryota</taxon>
        <taxon>Metazoa</taxon>
        <taxon>Spiralia</taxon>
        <taxon>Lophotrochozoa</taxon>
        <taxon>Mollusca</taxon>
        <taxon>Bivalvia</taxon>
        <taxon>Autobranchia</taxon>
        <taxon>Heteroconchia</taxon>
        <taxon>Euheterodonta</taxon>
        <taxon>Imparidentia</taxon>
        <taxon>Neoheterodontei</taxon>
        <taxon>Myida</taxon>
        <taxon>Dreissenoidea</taxon>
        <taxon>Dreissenidae</taxon>
        <taxon>Dreissena</taxon>
    </lineage>
</organism>
<sequence length="50" mass="5707">MVKRAPTSDRQATKAGLVWTRHPARLSVQDCSPKIARRRSTSRQSEEKLD</sequence>
<evidence type="ECO:0000313" key="3">
    <source>
        <dbReference type="Proteomes" id="UP000828390"/>
    </source>
</evidence>
<comment type="caution">
    <text evidence="2">The sequence shown here is derived from an EMBL/GenBank/DDBJ whole genome shotgun (WGS) entry which is preliminary data.</text>
</comment>
<dbReference type="Proteomes" id="UP000828390">
    <property type="component" value="Unassembled WGS sequence"/>
</dbReference>
<proteinExistence type="predicted"/>
<accession>A0A9D4IVF0</accession>
<name>A0A9D4IVF0_DREPO</name>
<evidence type="ECO:0000313" key="2">
    <source>
        <dbReference type="EMBL" id="KAH3785613.1"/>
    </source>
</evidence>
<dbReference type="AlphaFoldDB" id="A0A9D4IVF0"/>
<evidence type="ECO:0000256" key="1">
    <source>
        <dbReference type="SAM" id="MobiDB-lite"/>
    </source>
</evidence>
<reference evidence="2" key="1">
    <citation type="journal article" date="2019" name="bioRxiv">
        <title>The Genome of the Zebra Mussel, Dreissena polymorpha: A Resource for Invasive Species Research.</title>
        <authorList>
            <person name="McCartney M.A."/>
            <person name="Auch B."/>
            <person name="Kono T."/>
            <person name="Mallez S."/>
            <person name="Zhang Y."/>
            <person name="Obille A."/>
            <person name="Becker A."/>
            <person name="Abrahante J.E."/>
            <person name="Garbe J."/>
            <person name="Badalamenti J.P."/>
            <person name="Herman A."/>
            <person name="Mangelson H."/>
            <person name="Liachko I."/>
            <person name="Sullivan S."/>
            <person name="Sone E.D."/>
            <person name="Koren S."/>
            <person name="Silverstein K.A.T."/>
            <person name="Beckman K.B."/>
            <person name="Gohl D.M."/>
        </authorList>
    </citation>
    <scope>NUCLEOTIDE SEQUENCE</scope>
    <source>
        <strain evidence="2">Duluth1</strain>
        <tissue evidence="2">Whole animal</tissue>
    </source>
</reference>
<gene>
    <name evidence="2" type="ORF">DPMN_163706</name>
</gene>
<dbReference type="EMBL" id="JAIWYP010000008">
    <property type="protein sequence ID" value="KAH3785613.1"/>
    <property type="molecule type" value="Genomic_DNA"/>
</dbReference>
<feature type="region of interest" description="Disordered" evidence="1">
    <location>
        <begin position="29"/>
        <end position="50"/>
    </location>
</feature>
<reference evidence="2" key="2">
    <citation type="submission" date="2020-11" db="EMBL/GenBank/DDBJ databases">
        <authorList>
            <person name="McCartney M.A."/>
            <person name="Auch B."/>
            <person name="Kono T."/>
            <person name="Mallez S."/>
            <person name="Becker A."/>
            <person name="Gohl D.M."/>
            <person name="Silverstein K.A.T."/>
            <person name="Koren S."/>
            <person name="Bechman K.B."/>
            <person name="Herman A."/>
            <person name="Abrahante J.E."/>
            <person name="Garbe J."/>
        </authorList>
    </citation>
    <scope>NUCLEOTIDE SEQUENCE</scope>
    <source>
        <strain evidence="2">Duluth1</strain>
        <tissue evidence="2">Whole animal</tissue>
    </source>
</reference>